<protein>
    <submittedName>
        <fullName evidence="3">Uncharacterized protein YciI</fullName>
    </submittedName>
</protein>
<accession>A0A318JQZ0</accession>
<dbReference type="Gene3D" id="3.30.70.1060">
    <property type="entry name" value="Dimeric alpha+beta barrel"/>
    <property type="match status" value="1"/>
</dbReference>
<organism evidence="3 4">
    <name type="scientific">Undibacterium pigrum</name>
    <dbReference type="NCBI Taxonomy" id="401470"/>
    <lineage>
        <taxon>Bacteria</taxon>
        <taxon>Pseudomonadati</taxon>
        <taxon>Pseudomonadota</taxon>
        <taxon>Betaproteobacteria</taxon>
        <taxon>Burkholderiales</taxon>
        <taxon>Oxalobacteraceae</taxon>
        <taxon>Undibacterium</taxon>
    </lineage>
</organism>
<dbReference type="EMBL" id="QJKB01000005">
    <property type="protein sequence ID" value="PXX42681.1"/>
    <property type="molecule type" value="Genomic_DNA"/>
</dbReference>
<comment type="similarity">
    <text evidence="1">Belongs to the YciI family.</text>
</comment>
<dbReference type="Proteomes" id="UP000247792">
    <property type="component" value="Unassembled WGS sequence"/>
</dbReference>
<dbReference type="InterPro" id="IPR011008">
    <property type="entry name" value="Dimeric_a/b-barrel"/>
</dbReference>
<dbReference type="Pfam" id="PF03795">
    <property type="entry name" value="YCII"/>
    <property type="match status" value="1"/>
</dbReference>
<dbReference type="PANTHER" id="PTHR37828">
    <property type="entry name" value="GSR2449 PROTEIN"/>
    <property type="match status" value="1"/>
</dbReference>
<gene>
    <name evidence="3" type="ORF">DFR42_105344</name>
</gene>
<dbReference type="RefSeq" id="WP_110256206.1">
    <property type="nucleotide sequence ID" value="NZ_QJKB01000005.1"/>
</dbReference>
<keyword evidence="4" id="KW-1185">Reference proteome</keyword>
<name>A0A318JQZ0_9BURK</name>
<dbReference type="SUPFAM" id="SSF54909">
    <property type="entry name" value="Dimeric alpha+beta barrel"/>
    <property type="match status" value="1"/>
</dbReference>
<dbReference type="InterPro" id="IPR005545">
    <property type="entry name" value="YCII"/>
</dbReference>
<evidence type="ECO:0000313" key="4">
    <source>
        <dbReference type="Proteomes" id="UP000247792"/>
    </source>
</evidence>
<dbReference type="PANTHER" id="PTHR37828:SF1">
    <property type="entry name" value="YCII-RELATED DOMAIN-CONTAINING PROTEIN"/>
    <property type="match status" value="1"/>
</dbReference>
<proteinExistence type="inferred from homology"/>
<comment type="caution">
    <text evidence="3">The sequence shown here is derived from an EMBL/GenBank/DDBJ whole genome shotgun (WGS) entry which is preliminary data.</text>
</comment>
<reference evidence="3 4" key="1">
    <citation type="submission" date="2018-05" db="EMBL/GenBank/DDBJ databases">
        <title>Genomic Encyclopedia of Type Strains, Phase IV (KMG-IV): sequencing the most valuable type-strain genomes for metagenomic binning, comparative biology and taxonomic classification.</title>
        <authorList>
            <person name="Goeker M."/>
        </authorList>
    </citation>
    <scope>NUCLEOTIDE SEQUENCE [LARGE SCALE GENOMIC DNA]</scope>
    <source>
        <strain evidence="3 4">DSM 19792</strain>
    </source>
</reference>
<dbReference type="AlphaFoldDB" id="A0A318JQZ0"/>
<feature type="domain" description="YCII-related" evidence="2">
    <location>
        <begin position="1"/>
        <end position="81"/>
    </location>
</feature>
<evidence type="ECO:0000313" key="3">
    <source>
        <dbReference type="EMBL" id="PXX42681.1"/>
    </source>
</evidence>
<sequence>MFIIELTYTQPLALVDQFVAEHRLFLERHYASGQFLLSGRKEPRTGGFILANVASRAELDAILLEDPFQREGIAQYTVTEFLPSMAAPALAGLLGN</sequence>
<evidence type="ECO:0000259" key="2">
    <source>
        <dbReference type="Pfam" id="PF03795"/>
    </source>
</evidence>
<dbReference type="OrthoDB" id="9814407at2"/>
<evidence type="ECO:0000256" key="1">
    <source>
        <dbReference type="ARBA" id="ARBA00007689"/>
    </source>
</evidence>